<proteinExistence type="predicted"/>
<dbReference type="GO" id="GO:0004672">
    <property type="term" value="F:protein kinase activity"/>
    <property type="evidence" value="ECO:0007669"/>
    <property type="project" value="InterPro"/>
</dbReference>
<dbReference type="InterPro" id="IPR000719">
    <property type="entry name" value="Prot_kinase_dom"/>
</dbReference>
<dbReference type="Pfam" id="PF00069">
    <property type="entry name" value="Pkinase"/>
    <property type="match status" value="1"/>
</dbReference>
<dbReference type="GO" id="GO:0005524">
    <property type="term" value="F:ATP binding"/>
    <property type="evidence" value="ECO:0007669"/>
    <property type="project" value="InterPro"/>
</dbReference>
<evidence type="ECO:0000313" key="3">
    <source>
        <dbReference type="Proteomes" id="UP000230056"/>
    </source>
</evidence>
<sequence length="486" mass="56932">MIRKKKMDKKSGNLLTSGEKILDLNENEHVVRNFIAGGGQGEIYSTKDPSIALKINKKNDNNELFETLLRLPIPKNINITLPIAILKEKSGYIMFFLEKMIPFEKVFGRNLLPQKGEVINSWLKSLDTEENGVLFNDFYNFQKTGGKAKRLLAYLKCGIIMAKLHTNGLVYCDFSSNNVFISENIEYNNVYFIDADNLNFQEYTKKQGYYTPWFAAPEVVNGRGCTYYSDDYSLILSFFWDLIGIHPFKGQKLDTEDDFDMEDFSDNLEEKAMAGILPWIRDKEDDSNFKDKGTYDLLVRENSELDNLFDRTFSQKGKEKKLTRPTSFELTYEIVKELDRTIKCKNCEMEYVIRNEGNKCSWCDSTHNKILKVNTFKLYPNGKKNKIWDFMKEIKIDKDEISIPVRIAEDFLIDRLEEELFKIKFVDESMIVCYFNEEFEFKLADDKNEKKLYEKVKIEKKKNIQLFCDKKNSPFVKNILIEVEVI</sequence>
<organism evidence="2 3">
    <name type="scientific">Fusobacterium pseudoperiodonticum</name>
    <dbReference type="NCBI Taxonomy" id="2663009"/>
    <lineage>
        <taxon>Bacteria</taxon>
        <taxon>Fusobacteriati</taxon>
        <taxon>Fusobacteriota</taxon>
        <taxon>Fusobacteriia</taxon>
        <taxon>Fusobacteriales</taxon>
        <taxon>Fusobacteriaceae</taxon>
        <taxon>Fusobacterium</taxon>
    </lineage>
</organism>
<name>A0A2D3NWU1_9FUSO</name>
<gene>
    <name evidence="2" type="ORF">CTM72_06815</name>
</gene>
<dbReference type="Gene3D" id="1.10.510.10">
    <property type="entry name" value="Transferase(Phosphotransferase) domain 1"/>
    <property type="match status" value="1"/>
</dbReference>
<dbReference type="SUPFAM" id="SSF56112">
    <property type="entry name" value="Protein kinase-like (PK-like)"/>
    <property type="match status" value="1"/>
</dbReference>
<dbReference type="PROSITE" id="PS50011">
    <property type="entry name" value="PROTEIN_KINASE_DOM"/>
    <property type="match status" value="1"/>
</dbReference>
<accession>A0A2D3NWU1</accession>
<dbReference type="AlphaFoldDB" id="A0A2D3NWU1"/>
<evidence type="ECO:0000313" key="2">
    <source>
        <dbReference type="EMBL" id="ATV59466.1"/>
    </source>
</evidence>
<dbReference type="InterPro" id="IPR011009">
    <property type="entry name" value="Kinase-like_dom_sf"/>
</dbReference>
<reference evidence="2 3" key="1">
    <citation type="submission" date="2017-11" db="EMBL/GenBank/DDBJ databases">
        <title>Genome sequencing of Fusobacterium periodonticum KCOM 1261.</title>
        <authorList>
            <person name="Kook J.-K."/>
            <person name="Park S.-N."/>
            <person name="Lim Y.K."/>
        </authorList>
    </citation>
    <scope>NUCLEOTIDE SEQUENCE [LARGE SCALE GENOMIC DNA]</scope>
    <source>
        <strain evidence="2 3">KCOM 1261</strain>
    </source>
</reference>
<feature type="domain" description="Protein kinase" evidence="1">
    <location>
        <begin position="29"/>
        <end position="335"/>
    </location>
</feature>
<protein>
    <recommendedName>
        <fullName evidence="1">Protein kinase domain-containing protein</fullName>
    </recommendedName>
</protein>
<dbReference type="EMBL" id="CP024699">
    <property type="protein sequence ID" value="ATV59466.1"/>
    <property type="molecule type" value="Genomic_DNA"/>
</dbReference>
<dbReference type="Proteomes" id="UP000230056">
    <property type="component" value="Chromosome"/>
</dbReference>
<evidence type="ECO:0000259" key="1">
    <source>
        <dbReference type="PROSITE" id="PS50011"/>
    </source>
</evidence>